<sequence length="154" mass="18002">MFVNTLVKGKIPVKASIDKTSKSNTISKSLFDKLEEDYGLECLSDDELIGEEIKGLDLQFHYKGKWRSLDCTEVIDFQIRKNLSFDLVLGLDWLWMHKAKIGFRFSSEINDFYAKIVIDESALNLALEETTDMFKKLSLRSKDDKQRKRRHEIF</sequence>
<comment type="caution">
    <text evidence="1">The sequence shown here is derived from an EMBL/GenBank/DDBJ whole genome shotgun (WGS) entry which is preliminary data.</text>
</comment>
<dbReference type="EMBL" id="CAJVPU010033273">
    <property type="protein sequence ID" value="CAG8722023.1"/>
    <property type="molecule type" value="Genomic_DNA"/>
</dbReference>
<dbReference type="Proteomes" id="UP000789702">
    <property type="component" value="Unassembled WGS sequence"/>
</dbReference>
<name>A0ACA9PU06_9GLOM</name>
<gene>
    <name evidence="1" type="ORF">DHETER_LOCUS12892</name>
</gene>
<accession>A0ACA9PU06</accession>
<protein>
    <submittedName>
        <fullName evidence="1">16391_t:CDS:1</fullName>
    </submittedName>
</protein>
<reference evidence="1" key="1">
    <citation type="submission" date="2021-06" db="EMBL/GenBank/DDBJ databases">
        <authorList>
            <person name="Kallberg Y."/>
            <person name="Tangrot J."/>
            <person name="Rosling A."/>
        </authorList>
    </citation>
    <scope>NUCLEOTIDE SEQUENCE</scope>
    <source>
        <strain evidence="1">IL203A</strain>
    </source>
</reference>
<evidence type="ECO:0000313" key="2">
    <source>
        <dbReference type="Proteomes" id="UP000789702"/>
    </source>
</evidence>
<organism evidence="1 2">
    <name type="scientific">Dentiscutata heterogama</name>
    <dbReference type="NCBI Taxonomy" id="1316150"/>
    <lineage>
        <taxon>Eukaryota</taxon>
        <taxon>Fungi</taxon>
        <taxon>Fungi incertae sedis</taxon>
        <taxon>Mucoromycota</taxon>
        <taxon>Glomeromycotina</taxon>
        <taxon>Glomeromycetes</taxon>
        <taxon>Diversisporales</taxon>
        <taxon>Gigasporaceae</taxon>
        <taxon>Dentiscutata</taxon>
    </lineage>
</organism>
<evidence type="ECO:0000313" key="1">
    <source>
        <dbReference type="EMBL" id="CAG8722023.1"/>
    </source>
</evidence>
<feature type="non-terminal residue" evidence="1">
    <location>
        <position position="154"/>
    </location>
</feature>
<proteinExistence type="predicted"/>
<keyword evidence="2" id="KW-1185">Reference proteome</keyword>